<dbReference type="STRING" id="224324.aq_429"/>
<dbReference type="PROSITE" id="PS50887">
    <property type="entry name" value="GGDEF"/>
    <property type="match status" value="1"/>
</dbReference>
<dbReference type="KEGG" id="aae:aq_429"/>
<dbReference type="SMART" id="SM00267">
    <property type="entry name" value="GGDEF"/>
    <property type="match status" value="1"/>
</dbReference>
<dbReference type="GO" id="GO:0005886">
    <property type="term" value="C:plasma membrane"/>
    <property type="evidence" value="ECO:0000318"/>
    <property type="project" value="GO_Central"/>
</dbReference>
<keyword evidence="2" id="KW-0812">Transmembrane</keyword>
<dbReference type="InterPro" id="IPR000160">
    <property type="entry name" value="GGDEF_dom"/>
</dbReference>
<evidence type="ECO:0000259" key="3">
    <source>
        <dbReference type="PROSITE" id="PS50887"/>
    </source>
</evidence>
<dbReference type="PANTHER" id="PTHR45138">
    <property type="entry name" value="REGULATORY COMPONENTS OF SENSORY TRANSDUCTION SYSTEM"/>
    <property type="match status" value="1"/>
</dbReference>
<name>O66743_AQUAE</name>
<keyword evidence="2" id="KW-0472">Membrane</keyword>
<dbReference type="Proteomes" id="UP000000798">
    <property type="component" value="Chromosome"/>
</dbReference>
<evidence type="ECO:0000313" key="5">
    <source>
        <dbReference type="Proteomes" id="UP000000798"/>
    </source>
</evidence>
<keyword evidence="2" id="KW-1133">Transmembrane helix</keyword>
<dbReference type="HOGENOM" id="CLU_000445_11_16_0"/>
<dbReference type="InterPro" id="IPR029787">
    <property type="entry name" value="Nucleotide_cyclase"/>
</dbReference>
<gene>
    <name evidence="4" type="ordered locus">aq_429</name>
</gene>
<dbReference type="PANTHER" id="PTHR45138:SF6">
    <property type="entry name" value="DIGUANYLATE CYCLASE DGCN"/>
    <property type="match status" value="1"/>
</dbReference>
<protein>
    <recommendedName>
        <fullName evidence="1">diguanylate cyclase</fullName>
        <ecNumber evidence="1">2.7.7.65</ecNumber>
    </recommendedName>
</protein>
<dbReference type="GO" id="GO:0043709">
    <property type="term" value="P:cell adhesion involved in single-species biofilm formation"/>
    <property type="evidence" value="ECO:0000318"/>
    <property type="project" value="GO_Central"/>
</dbReference>
<dbReference type="NCBIfam" id="TIGR00254">
    <property type="entry name" value="GGDEF"/>
    <property type="match status" value="1"/>
</dbReference>
<dbReference type="FunCoup" id="O66743">
    <property type="interactions" value="85"/>
</dbReference>
<dbReference type="PIR" id="C70339">
    <property type="entry name" value="C70339"/>
</dbReference>
<proteinExistence type="predicted"/>
<evidence type="ECO:0000313" key="4">
    <source>
        <dbReference type="EMBL" id="AAC06701.1"/>
    </source>
</evidence>
<dbReference type="Gene3D" id="3.30.70.270">
    <property type="match status" value="1"/>
</dbReference>
<accession>O66743</accession>
<dbReference type="RefSeq" id="WP_010880241.1">
    <property type="nucleotide sequence ID" value="NC_000918.1"/>
</dbReference>
<sequence length="246" mass="29250">MELDKYLVLGFATLYALFMLLTKDIFVKYLSSLYAVSFMLIYMSYYLEGVNFPRLYVYGFRVVGFIMLAYTFFENYKLIKLLRNLEKRTYIDSLTGVYNRKFLEEIFKLEKEKYRTFRKEFCIIFIDLDNFKEVNDRYGHMEGDKVLKRVAELIKKSVRKEDYVIRYGGDEFVIITEAPRGDVLSIMSRLQDVIKIKYKEVEVTASIGSACFPNDGKELEELIKKADERMYRIKKMKNELLKLNKG</sequence>
<keyword evidence="5" id="KW-1185">Reference proteome</keyword>
<feature type="transmembrane region" description="Helical" evidence="2">
    <location>
        <begin position="29"/>
        <end position="47"/>
    </location>
</feature>
<dbReference type="InterPro" id="IPR050469">
    <property type="entry name" value="Diguanylate_Cyclase"/>
</dbReference>
<evidence type="ECO:0000256" key="2">
    <source>
        <dbReference type="SAM" id="Phobius"/>
    </source>
</evidence>
<dbReference type="OrthoDB" id="9783388at2"/>
<feature type="domain" description="GGDEF" evidence="3">
    <location>
        <begin position="119"/>
        <end position="245"/>
    </location>
</feature>
<dbReference type="PATRIC" id="fig|224324.8.peg.355"/>
<dbReference type="EnsemblBacteria" id="AAC06701">
    <property type="protein sequence ID" value="AAC06701"/>
    <property type="gene ID" value="aq_429"/>
</dbReference>
<feature type="transmembrane region" description="Helical" evidence="2">
    <location>
        <begin position="53"/>
        <end position="73"/>
    </location>
</feature>
<dbReference type="EC" id="2.7.7.65" evidence="1"/>
<dbReference type="GO" id="GO:0052621">
    <property type="term" value="F:diguanylate cyclase activity"/>
    <property type="evidence" value="ECO:0000318"/>
    <property type="project" value="GO_Central"/>
</dbReference>
<dbReference type="FunFam" id="3.30.70.270:FF:000001">
    <property type="entry name" value="Diguanylate cyclase domain protein"/>
    <property type="match status" value="1"/>
</dbReference>
<organism evidence="4 5">
    <name type="scientific">Aquifex aeolicus (strain VF5)</name>
    <dbReference type="NCBI Taxonomy" id="224324"/>
    <lineage>
        <taxon>Bacteria</taxon>
        <taxon>Pseudomonadati</taxon>
        <taxon>Aquificota</taxon>
        <taxon>Aquificia</taxon>
        <taxon>Aquificales</taxon>
        <taxon>Aquificaceae</taxon>
        <taxon>Aquifex</taxon>
    </lineage>
</organism>
<dbReference type="EMBL" id="AE000657">
    <property type="protein sequence ID" value="AAC06701.1"/>
    <property type="molecule type" value="Genomic_DNA"/>
</dbReference>
<dbReference type="eggNOG" id="COG2199">
    <property type="taxonomic scope" value="Bacteria"/>
</dbReference>
<reference evidence="4 5" key="1">
    <citation type="journal article" date="1998" name="Nature">
        <title>The complete genome of the hyperthermophilic bacterium Aquifex aeolicus.</title>
        <authorList>
            <person name="Deckert G."/>
            <person name="Warren P.V."/>
            <person name="Gaasterland T."/>
            <person name="Young W.G."/>
            <person name="Lenox A.L."/>
            <person name="Graham D.E."/>
            <person name="Overbeek R."/>
            <person name="Snead M.A."/>
            <person name="Keller M."/>
            <person name="Aujay M."/>
            <person name="Huber R."/>
            <person name="Feldman R.A."/>
            <person name="Short J.M."/>
            <person name="Olson G.J."/>
            <person name="Swanson R.V."/>
        </authorList>
    </citation>
    <scope>NUCLEOTIDE SEQUENCE [LARGE SCALE GENOMIC DNA]</scope>
    <source>
        <strain evidence="4 5">VF5</strain>
    </source>
</reference>
<dbReference type="CDD" id="cd01949">
    <property type="entry name" value="GGDEF"/>
    <property type="match status" value="1"/>
</dbReference>
<dbReference type="InterPro" id="IPR043128">
    <property type="entry name" value="Rev_trsase/Diguanyl_cyclase"/>
</dbReference>
<dbReference type="InParanoid" id="O66743"/>
<dbReference type="GO" id="GO:1902201">
    <property type="term" value="P:negative regulation of bacterial-type flagellum-dependent cell motility"/>
    <property type="evidence" value="ECO:0000318"/>
    <property type="project" value="GO_Central"/>
</dbReference>
<dbReference type="Pfam" id="PF00990">
    <property type="entry name" value="GGDEF"/>
    <property type="match status" value="1"/>
</dbReference>
<dbReference type="AlphaFoldDB" id="O66743"/>
<dbReference type="SUPFAM" id="SSF55073">
    <property type="entry name" value="Nucleotide cyclase"/>
    <property type="match status" value="1"/>
</dbReference>
<evidence type="ECO:0000256" key="1">
    <source>
        <dbReference type="ARBA" id="ARBA00012528"/>
    </source>
</evidence>